<name>A0A0D7AFL9_9AGAR</name>
<dbReference type="OrthoDB" id="3026189at2759"/>
<organism evidence="1 2">
    <name type="scientific">Fistulina hepatica ATCC 64428</name>
    <dbReference type="NCBI Taxonomy" id="1128425"/>
    <lineage>
        <taxon>Eukaryota</taxon>
        <taxon>Fungi</taxon>
        <taxon>Dikarya</taxon>
        <taxon>Basidiomycota</taxon>
        <taxon>Agaricomycotina</taxon>
        <taxon>Agaricomycetes</taxon>
        <taxon>Agaricomycetidae</taxon>
        <taxon>Agaricales</taxon>
        <taxon>Fistulinaceae</taxon>
        <taxon>Fistulina</taxon>
    </lineage>
</organism>
<reference evidence="1 2" key="1">
    <citation type="journal article" date="2015" name="Fungal Genet. Biol.">
        <title>Evolution of novel wood decay mechanisms in Agaricales revealed by the genome sequences of Fistulina hepatica and Cylindrobasidium torrendii.</title>
        <authorList>
            <person name="Floudas D."/>
            <person name="Held B.W."/>
            <person name="Riley R."/>
            <person name="Nagy L.G."/>
            <person name="Koehler G."/>
            <person name="Ransdell A.S."/>
            <person name="Younus H."/>
            <person name="Chow J."/>
            <person name="Chiniquy J."/>
            <person name="Lipzen A."/>
            <person name="Tritt A."/>
            <person name="Sun H."/>
            <person name="Haridas S."/>
            <person name="LaButti K."/>
            <person name="Ohm R.A."/>
            <person name="Kues U."/>
            <person name="Blanchette R.A."/>
            <person name="Grigoriev I.V."/>
            <person name="Minto R.E."/>
            <person name="Hibbett D.S."/>
        </authorList>
    </citation>
    <scope>NUCLEOTIDE SEQUENCE [LARGE SCALE GENOMIC DNA]</scope>
    <source>
        <strain evidence="1 2">ATCC 64428</strain>
    </source>
</reference>
<evidence type="ECO:0000313" key="2">
    <source>
        <dbReference type="Proteomes" id="UP000054144"/>
    </source>
</evidence>
<sequence length="271" mass="30836">MADLLKAPSDGVIVFVPDKDGSRCPVFLPNNPPRVDHRLLASDMLVWQVLRDRVPVEFARSVGIDSHHAQYWVISSPNVDYIPEPIMGPRTVVACLDGCYAADDRTQWPQFYVHGEEWLAAMPRPQPNKYKRGYWLQHTLCLEDTEHVNAGVVAVDLRKVKQTIFGHVLQHHLAVFNTARHYAQTVEKDVMSGWRRRCLALHLVPLENLRGRIESFALPWKDLVLAFAEWQCNILDLHALMGMETPWPGNASHSVFGMDSLTFHTSRTSPT</sequence>
<dbReference type="EMBL" id="KN881684">
    <property type="protein sequence ID" value="KIY50111.1"/>
    <property type="molecule type" value="Genomic_DNA"/>
</dbReference>
<accession>A0A0D7AFL9</accession>
<proteinExistence type="predicted"/>
<keyword evidence="2" id="KW-1185">Reference proteome</keyword>
<evidence type="ECO:0000313" key="1">
    <source>
        <dbReference type="EMBL" id="KIY50111.1"/>
    </source>
</evidence>
<dbReference type="AlphaFoldDB" id="A0A0D7AFL9"/>
<protein>
    <submittedName>
        <fullName evidence="1">Uncharacterized protein</fullName>
    </submittedName>
</protein>
<dbReference type="Proteomes" id="UP000054144">
    <property type="component" value="Unassembled WGS sequence"/>
</dbReference>
<gene>
    <name evidence="1" type="ORF">FISHEDRAFT_72020</name>
</gene>